<dbReference type="PANTHER" id="PTHR30511:SF0">
    <property type="entry name" value="ALANINE RACEMASE, CATABOLIC-RELATED"/>
    <property type="match status" value="1"/>
</dbReference>
<comment type="caution">
    <text evidence="7">The sequence shown here is derived from an EMBL/GenBank/DDBJ whole genome shotgun (WGS) entry which is preliminary data.</text>
</comment>
<organism evidence="7 8">
    <name type="scientific">Desulfobotulus alkaliphilus</name>
    <dbReference type="NCBI Taxonomy" id="622671"/>
    <lineage>
        <taxon>Bacteria</taxon>
        <taxon>Pseudomonadati</taxon>
        <taxon>Thermodesulfobacteriota</taxon>
        <taxon>Desulfobacteria</taxon>
        <taxon>Desulfobacterales</taxon>
        <taxon>Desulfobacteraceae</taxon>
        <taxon>Desulfobotulus</taxon>
    </lineage>
</organism>
<dbReference type="SMART" id="SM01005">
    <property type="entry name" value="Ala_racemase_C"/>
    <property type="match status" value="1"/>
</dbReference>
<keyword evidence="3 5" id="KW-0663">Pyridoxal phosphate</keyword>
<dbReference type="RefSeq" id="WP_144685494.1">
    <property type="nucleotide sequence ID" value="NZ_VLLC01000019.1"/>
</dbReference>
<dbReference type="InterPro" id="IPR009006">
    <property type="entry name" value="Ala_racemase/Decarboxylase_C"/>
</dbReference>
<keyword evidence="4" id="KW-0413">Isomerase</keyword>
<dbReference type="InterPro" id="IPR011079">
    <property type="entry name" value="Ala_racemase_C"/>
</dbReference>
<dbReference type="OrthoDB" id="9813814at2"/>
<accession>A0A562RIQ0</accession>
<proteinExistence type="predicted"/>
<dbReference type="NCBIfam" id="TIGR00492">
    <property type="entry name" value="alr"/>
    <property type="match status" value="1"/>
</dbReference>
<dbReference type="InterPro" id="IPR000821">
    <property type="entry name" value="Ala_racemase"/>
</dbReference>
<dbReference type="AlphaFoldDB" id="A0A562RIQ0"/>
<comment type="catalytic activity">
    <reaction evidence="1">
        <text>L-alanine = D-alanine</text>
        <dbReference type="Rhea" id="RHEA:20249"/>
        <dbReference type="ChEBI" id="CHEBI:57416"/>
        <dbReference type="ChEBI" id="CHEBI:57972"/>
        <dbReference type="EC" id="5.1.1.1"/>
    </reaction>
</comment>
<evidence type="ECO:0000313" key="7">
    <source>
        <dbReference type="EMBL" id="TWI68911.1"/>
    </source>
</evidence>
<dbReference type="GO" id="GO:0006522">
    <property type="term" value="P:alanine metabolic process"/>
    <property type="evidence" value="ECO:0007669"/>
    <property type="project" value="InterPro"/>
</dbReference>
<dbReference type="GO" id="GO:0030170">
    <property type="term" value="F:pyridoxal phosphate binding"/>
    <property type="evidence" value="ECO:0007669"/>
    <property type="project" value="TreeGrafter"/>
</dbReference>
<evidence type="ECO:0000256" key="1">
    <source>
        <dbReference type="ARBA" id="ARBA00000316"/>
    </source>
</evidence>
<evidence type="ECO:0000256" key="4">
    <source>
        <dbReference type="ARBA" id="ARBA00023235"/>
    </source>
</evidence>
<dbReference type="EMBL" id="VLLC01000019">
    <property type="protein sequence ID" value="TWI68911.1"/>
    <property type="molecule type" value="Genomic_DNA"/>
</dbReference>
<dbReference type="Proteomes" id="UP000318307">
    <property type="component" value="Unassembled WGS sequence"/>
</dbReference>
<evidence type="ECO:0000313" key="8">
    <source>
        <dbReference type="Proteomes" id="UP000318307"/>
    </source>
</evidence>
<dbReference type="Gene3D" id="2.40.37.10">
    <property type="entry name" value="Lyase, Ornithine Decarboxylase, Chain A, domain 1"/>
    <property type="match status" value="1"/>
</dbReference>
<protein>
    <submittedName>
        <fullName evidence="7">Alanine racemase</fullName>
    </submittedName>
</protein>
<dbReference type="PRINTS" id="PR00992">
    <property type="entry name" value="ALARACEMASE"/>
</dbReference>
<keyword evidence="8" id="KW-1185">Reference proteome</keyword>
<comment type="cofactor">
    <cofactor evidence="2 5">
        <name>pyridoxal 5'-phosphate</name>
        <dbReference type="ChEBI" id="CHEBI:597326"/>
    </cofactor>
</comment>
<dbReference type="InterPro" id="IPR029066">
    <property type="entry name" value="PLP-binding_barrel"/>
</dbReference>
<feature type="modified residue" description="N6-(pyridoxal phosphate)lysine" evidence="5">
    <location>
        <position position="35"/>
    </location>
</feature>
<dbReference type="Pfam" id="PF01168">
    <property type="entry name" value="Ala_racemase_N"/>
    <property type="match status" value="1"/>
</dbReference>
<evidence type="ECO:0000256" key="2">
    <source>
        <dbReference type="ARBA" id="ARBA00001933"/>
    </source>
</evidence>
<dbReference type="Pfam" id="PF00842">
    <property type="entry name" value="Ala_racemase_C"/>
    <property type="match status" value="1"/>
</dbReference>
<feature type="domain" description="Alanine racemase C-terminal" evidence="6">
    <location>
        <begin position="247"/>
        <end position="371"/>
    </location>
</feature>
<dbReference type="SUPFAM" id="SSF51419">
    <property type="entry name" value="PLP-binding barrel"/>
    <property type="match status" value="1"/>
</dbReference>
<evidence type="ECO:0000256" key="5">
    <source>
        <dbReference type="PIRSR" id="PIRSR600821-50"/>
    </source>
</evidence>
<dbReference type="GO" id="GO:0005829">
    <property type="term" value="C:cytosol"/>
    <property type="evidence" value="ECO:0007669"/>
    <property type="project" value="TreeGrafter"/>
</dbReference>
<gene>
    <name evidence="7" type="ORF">LZ24_02385</name>
</gene>
<dbReference type="SUPFAM" id="SSF50621">
    <property type="entry name" value="Alanine racemase C-terminal domain-like"/>
    <property type="match status" value="1"/>
</dbReference>
<dbReference type="CDD" id="cd00430">
    <property type="entry name" value="PLPDE_III_AR"/>
    <property type="match status" value="1"/>
</dbReference>
<dbReference type="FunFam" id="3.20.20.10:FF:000002">
    <property type="entry name" value="Alanine racemase"/>
    <property type="match status" value="1"/>
</dbReference>
<name>A0A562RIQ0_9BACT</name>
<sequence length="376" mass="41236">MTPLAARINLETLKKNIALVRSHLPDTIKIMGVVKCNAYGHGLSQISKIMAEAGLHSLVVSGLDEGISLRKSGINCPVLALNDPLYPSPSHALEYDLSLTVADADFALKLAAHKPDPDQKFRVHIKVDTGLGRFGFSPDQAEEIMNTLDRIPHIQVDGIYSHLACSFQDDARSNAFTEKQFRIFDDLLDRLEDSNLMPDMVHLGSSTGLLGFPDRVCSGRLNALRIGTLFYGYAERVHEWEREPTPIAHISTRIIQIRDVQQNACIGYHGSHQMQNDGRVAVIHCGFDQGLHSLLPGKLLPAVHGIKCPLIGRPALTQSMLDVSDVSEAVPGNKVILAGPDINLFQAARSADRGIWEVLLPLLKNAEKTYHNGTSL</sequence>
<reference evidence="7 8" key="1">
    <citation type="submission" date="2019-07" db="EMBL/GenBank/DDBJ databases">
        <title>Genome sequencing of 100 strains of the haloalkaliphilic chemolithoautotrophic sulfur-oxidizing bacterium Thioalkalivibrio.</title>
        <authorList>
            <person name="Muyzer G."/>
        </authorList>
    </citation>
    <scope>NUCLEOTIDE SEQUENCE [LARGE SCALE GENOMIC DNA]</scope>
    <source>
        <strain evidence="7 8">ASO4-4</strain>
    </source>
</reference>
<dbReference type="GO" id="GO:0008784">
    <property type="term" value="F:alanine racemase activity"/>
    <property type="evidence" value="ECO:0007669"/>
    <property type="project" value="UniProtKB-EC"/>
</dbReference>
<evidence type="ECO:0000256" key="3">
    <source>
        <dbReference type="ARBA" id="ARBA00022898"/>
    </source>
</evidence>
<evidence type="ECO:0000259" key="6">
    <source>
        <dbReference type="SMART" id="SM01005"/>
    </source>
</evidence>
<dbReference type="Gene3D" id="3.20.20.10">
    <property type="entry name" value="Alanine racemase"/>
    <property type="match status" value="1"/>
</dbReference>
<dbReference type="InterPro" id="IPR001608">
    <property type="entry name" value="Ala_racemase_N"/>
</dbReference>
<dbReference type="PANTHER" id="PTHR30511">
    <property type="entry name" value="ALANINE RACEMASE"/>
    <property type="match status" value="1"/>
</dbReference>